<gene>
    <name evidence="9" type="ORF">GCM10008908_10350</name>
</gene>
<dbReference type="PANTHER" id="PTHR21716:SF53">
    <property type="entry name" value="PERMEASE PERM-RELATED"/>
    <property type="match status" value="1"/>
</dbReference>
<feature type="transmembrane region" description="Helical" evidence="8">
    <location>
        <begin position="247"/>
        <end position="266"/>
    </location>
</feature>
<dbReference type="PANTHER" id="PTHR21716">
    <property type="entry name" value="TRANSMEMBRANE PROTEIN"/>
    <property type="match status" value="1"/>
</dbReference>
<dbReference type="EMBL" id="BAAACI010000001">
    <property type="protein sequence ID" value="GAA0769126.1"/>
    <property type="molecule type" value="Genomic_DNA"/>
</dbReference>
<keyword evidence="10" id="KW-1185">Reference proteome</keyword>
<dbReference type="InterPro" id="IPR002549">
    <property type="entry name" value="AI-2E-like"/>
</dbReference>
<feature type="transmembrane region" description="Helical" evidence="8">
    <location>
        <begin position="151"/>
        <end position="172"/>
    </location>
</feature>
<comment type="subcellular location">
    <subcellularLocation>
        <location evidence="1">Cell membrane</location>
        <topology evidence="1">Multi-pass membrane protein</topology>
    </subcellularLocation>
</comment>
<keyword evidence="7 8" id="KW-0472">Membrane</keyword>
<evidence type="ECO:0000256" key="8">
    <source>
        <dbReference type="SAM" id="Phobius"/>
    </source>
</evidence>
<name>A0ABN1KKB1_CLOSU</name>
<proteinExistence type="inferred from homology"/>
<feature type="transmembrane region" description="Helical" evidence="8">
    <location>
        <begin position="208"/>
        <end position="227"/>
    </location>
</feature>
<feature type="transmembrane region" description="Helical" evidence="8">
    <location>
        <begin position="12"/>
        <end position="31"/>
    </location>
</feature>
<evidence type="ECO:0000256" key="3">
    <source>
        <dbReference type="ARBA" id="ARBA00022448"/>
    </source>
</evidence>
<dbReference type="Proteomes" id="UP001501047">
    <property type="component" value="Unassembled WGS sequence"/>
</dbReference>
<organism evidence="9 10">
    <name type="scientific">Clostridium subterminale</name>
    <dbReference type="NCBI Taxonomy" id="1550"/>
    <lineage>
        <taxon>Bacteria</taxon>
        <taxon>Bacillati</taxon>
        <taxon>Bacillota</taxon>
        <taxon>Clostridia</taxon>
        <taxon>Eubacteriales</taxon>
        <taxon>Clostridiaceae</taxon>
        <taxon>Clostridium</taxon>
    </lineage>
</organism>
<feature type="transmembrane region" description="Helical" evidence="8">
    <location>
        <begin position="67"/>
        <end position="92"/>
    </location>
</feature>
<evidence type="ECO:0000313" key="9">
    <source>
        <dbReference type="EMBL" id="GAA0769126.1"/>
    </source>
</evidence>
<evidence type="ECO:0000256" key="1">
    <source>
        <dbReference type="ARBA" id="ARBA00004651"/>
    </source>
</evidence>
<reference evidence="9 10" key="1">
    <citation type="journal article" date="2019" name="Int. J. Syst. Evol. Microbiol.">
        <title>The Global Catalogue of Microorganisms (GCM) 10K type strain sequencing project: providing services to taxonomists for standard genome sequencing and annotation.</title>
        <authorList>
            <consortium name="The Broad Institute Genomics Platform"/>
            <consortium name="The Broad Institute Genome Sequencing Center for Infectious Disease"/>
            <person name="Wu L."/>
            <person name="Ma J."/>
        </authorList>
    </citation>
    <scope>NUCLEOTIDE SEQUENCE [LARGE SCALE GENOMIC DNA]</scope>
    <source>
        <strain evidence="9 10">JCM 1417</strain>
    </source>
</reference>
<keyword evidence="5 8" id="KW-0812">Transmembrane</keyword>
<sequence>MNKIDWNWSILGKLAIALLSIGIIIFLLWKFPIFTEVLGVVTISFIISYSIRPFHKLFIKRGVNRKLSALIVILSILLFVVIIFSILIPWIYNESANFTEVIGEMKSYYERITGNIKYVTDSPFVKEVLYNSYGKFKDTLMIIVTNLLSKIVSIAENMLLLFIIPTLVYFFLSDGDSISKGIMKYMPFNNKHAIRRALNHIDKVMERYIITQFELCGIIGVLTFIALKISGIKYALILSLVNAVFNIIPYFGPVIGAIPIILIALLTSTKKAIIVVFWLFVIQQLEGDIICPKILGETVDSHPVTILLLLIIGGSIGGILGMIIVIPVWVMIKIVVCEIDYYLF</sequence>
<keyword evidence="6 8" id="KW-1133">Transmembrane helix</keyword>
<feature type="transmembrane region" description="Helical" evidence="8">
    <location>
        <begin position="307"/>
        <end position="332"/>
    </location>
</feature>
<comment type="similarity">
    <text evidence="2">Belongs to the autoinducer-2 exporter (AI-2E) (TC 2.A.86) family.</text>
</comment>
<keyword evidence="3" id="KW-0813">Transport</keyword>
<keyword evidence="4" id="KW-1003">Cell membrane</keyword>
<evidence type="ECO:0000313" key="10">
    <source>
        <dbReference type="Proteomes" id="UP001501047"/>
    </source>
</evidence>
<feature type="transmembrane region" description="Helical" evidence="8">
    <location>
        <begin position="273"/>
        <end position="295"/>
    </location>
</feature>
<feature type="transmembrane region" description="Helical" evidence="8">
    <location>
        <begin position="37"/>
        <end position="55"/>
    </location>
</feature>
<dbReference type="RefSeq" id="WP_343824246.1">
    <property type="nucleotide sequence ID" value="NZ_BAAACI010000001.1"/>
</dbReference>
<comment type="caution">
    <text evidence="9">The sequence shown here is derived from an EMBL/GenBank/DDBJ whole genome shotgun (WGS) entry which is preliminary data.</text>
</comment>
<evidence type="ECO:0000256" key="4">
    <source>
        <dbReference type="ARBA" id="ARBA00022475"/>
    </source>
</evidence>
<evidence type="ECO:0000256" key="7">
    <source>
        <dbReference type="ARBA" id="ARBA00023136"/>
    </source>
</evidence>
<accession>A0ABN1KKB1</accession>
<evidence type="ECO:0000256" key="5">
    <source>
        <dbReference type="ARBA" id="ARBA00022692"/>
    </source>
</evidence>
<evidence type="ECO:0000256" key="6">
    <source>
        <dbReference type="ARBA" id="ARBA00022989"/>
    </source>
</evidence>
<dbReference type="Pfam" id="PF01594">
    <property type="entry name" value="AI-2E_transport"/>
    <property type="match status" value="1"/>
</dbReference>
<protein>
    <submittedName>
        <fullName evidence="9">AI-2E family transporter</fullName>
    </submittedName>
</protein>
<evidence type="ECO:0000256" key="2">
    <source>
        <dbReference type="ARBA" id="ARBA00009773"/>
    </source>
</evidence>